<evidence type="ECO:0000313" key="2">
    <source>
        <dbReference type="Proteomes" id="UP000187429"/>
    </source>
</evidence>
<keyword evidence="2" id="KW-1185">Reference proteome</keyword>
<accession>A0A1R1YJG6</accession>
<organism evidence="1 2">
    <name type="scientific">Smittium culicis</name>
    <dbReference type="NCBI Taxonomy" id="133412"/>
    <lineage>
        <taxon>Eukaryota</taxon>
        <taxon>Fungi</taxon>
        <taxon>Fungi incertae sedis</taxon>
        <taxon>Zoopagomycota</taxon>
        <taxon>Kickxellomycotina</taxon>
        <taxon>Harpellomycetes</taxon>
        <taxon>Harpellales</taxon>
        <taxon>Legeriomycetaceae</taxon>
        <taxon>Smittium</taxon>
    </lineage>
</organism>
<proteinExistence type="predicted"/>
<gene>
    <name evidence="1" type="ORF">AYI69_g3560</name>
</gene>
<evidence type="ECO:0000313" key="1">
    <source>
        <dbReference type="EMBL" id="OMJ27020.1"/>
    </source>
</evidence>
<dbReference type="EMBL" id="LSSM01001223">
    <property type="protein sequence ID" value="OMJ27020.1"/>
    <property type="molecule type" value="Genomic_DNA"/>
</dbReference>
<sequence length="75" mass="7928">MEKRRVLALNNYATVGCRSVPNNLPNPPLVTTNNPKSPLKSLDEISSAKSAAGQKERKALAAASVNKCTPPITAI</sequence>
<comment type="caution">
    <text evidence="1">The sequence shown here is derived from an EMBL/GenBank/DDBJ whole genome shotgun (WGS) entry which is preliminary data.</text>
</comment>
<dbReference type="AlphaFoldDB" id="A0A1R1YJG6"/>
<protein>
    <submittedName>
        <fullName evidence="1">Uncharacterized protein</fullName>
    </submittedName>
</protein>
<name>A0A1R1YJG6_9FUNG</name>
<dbReference type="Proteomes" id="UP000187429">
    <property type="component" value="Unassembled WGS sequence"/>
</dbReference>
<reference evidence="2" key="1">
    <citation type="submission" date="2017-01" db="EMBL/GenBank/DDBJ databases">
        <authorList>
            <person name="Wang Y."/>
            <person name="White M."/>
            <person name="Kvist S."/>
            <person name="Moncalvo J.-M."/>
        </authorList>
    </citation>
    <scope>NUCLEOTIDE SEQUENCE [LARGE SCALE GENOMIC DNA]</scope>
    <source>
        <strain evidence="2">ID-206-W2</strain>
    </source>
</reference>
<dbReference type="PROSITE" id="PS51257">
    <property type="entry name" value="PROKAR_LIPOPROTEIN"/>
    <property type="match status" value="1"/>
</dbReference>